<dbReference type="AlphaFoldDB" id="A0A8K0HM15"/>
<evidence type="ECO:0000313" key="2">
    <source>
        <dbReference type="EMBL" id="KAF3455386.1"/>
    </source>
</evidence>
<evidence type="ECO:0000313" key="3">
    <source>
        <dbReference type="Proteomes" id="UP000796880"/>
    </source>
</evidence>
<reference evidence="2" key="1">
    <citation type="submission" date="2020-03" db="EMBL/GenBank/DDBJ databases">
        <title>A high-quality chromosome-level genome assembly of a woody plant with both climbing and erect habits, Rhamnella rubrinervis.</title>
        <authorList>
            <person name="Lu Z."/>
            <person name="Yang Y."/>
            <person name="Zhu X."/>
            <person name="Sun Y."/>
        </authorList>
    </citation>
    <scope>NUCLEOTIDE SEQUENCE</scope>
    <source>
        <strain evidence="2">BYM</strain>
        <tissue evidence="2">Leaf</tissue>
    </source>
</reference>
<keyword evidence="3" id="KW-1185">Reference proteome</keyword>
<organism evidence="2 3">
    <name type="scientific">Rhamnella rubrinervis</name>
    <dbReference type="NCBI Taxonomy" id="2594499"/>
    <lineage>
        <taxon>Eukaryota</taxon>
        <taxon>Viridiplantae</taxon>
        <taxon>Streptophyta</taxon>
        <taxon>Embryophyta</taxon>
        <taxon>Tracheophyta</taxon>
        <taxon>Spermatophyta</taxon>
        <taxon>Magnoliopsida</taxon>
        <taxon>eudicotyledons</taxon>
        <taxon>Gunneridae</taxon>
        <taxon>Pentapetalae</taxon>
        <taxon>rosids</taxon>
        <taxon>fabids</taxon>
        <taxon>Rosales</taxon>
        <taxon>Rhamnaceae</taxon>
        <taxon>rhamnoid group</taxon>
        <taxon>Rhamneae</taxon>
        <taxon>Rhamnella</taxon>
    </lineage>
</organism>
<sequence length="165" mass="19062">MPIGRFQQMQEDHYHDMYMWYLDQFDEDPTEQRAMRGHVQARGFGGPPVAAAVLAKDSEEDSLGTDEYVPRGYTPNPVDPEDFDPWDEPTRDATSRLVEAIERLVAQNVQQQQPRQQQQFVGINAVVKQFRDLHPPEFDGSMNPLVAENWIRKLEIFLLTDVSET</sequence>
<proteinExistence type="predicted"/>
<feature type="region of interest" description="Disordered" evidence="1">
    <location>
        <begin position="58"/>
        <end position="90"/>
    </location>
</feature>
<evidence type="ECO:0000256" key="1">
    <source>
        <dbReference type="SAM" id="MobiDB-lite"/>
    </source>
</evidence>
<gene>
    <name evidence="2" type="ORF">FNV43_RR00009</name>
</gene>
<name>A0A8K0HM15_9ROSA</name>
<protein>
    <submittedName>
        <fullName evidence="2">Uncharacterized protein</fullName>
    </submittedName>
</protein>
<dbReference type="EMBL" id="VOIH02000001">
    <property type="protein sequence ID" value="KAF3455386.1"/>
    <property type="molecule type" value="Genomic_DNA"/>
</dbReference>
<accession>A0A8K0HM15</accession>
<dbReference type="Proteomes" id="UP000796880">
    <property type="component" value="Unassembled WGS sequence"/>
</dbReference>
<comment type="caution">
    <text evidence="2">The sequence shown here is derived from an EMBL/GenBank/DDBJ whole genome shotgun (WGS) entry which is preliminary data.</text>
</comment>